<dbReference type="GO" id="GO:0004803">
    <property type="term" value="F:transposase activity"/>
    <property type="evidence" value="ECO:0007669"/>
    <property type="project" value="InterPro"/>
</dbReference>
<dbReference type="GO" id="GO:0015074">
    <property type="term" value="P:DNA integration"/>
    <property type="evidence" value="ECO:0007669"/>
    <property type="project" value="InterPro"/>
</dbReference>
<dbReference type="NCBIfam" id="NF033516">
    <property type="entry name" value="transpos_IS3"/>
    <property type="match status" value="1"/>
</dbReference>
<dbReference type="Pfam" id="PF01527">
    <property type="entry name" value="HTH_Tnp_1"/>
    <property type="match status" value="1"/>
</dbReference>
<feature type="region of interest" description="Disordered" evidence="1">
    <location>
        <begin position="339"/>
        <end position="366"/>
    </location>
</feature>
<feature type="domain" description="Integrase catalytic" evidence="2">
    <location>
        <begin position="194"/>
        <end position="354"/>
    </location>
</feature>
<dbReference type="PANTHER" id="PTHR47515:SF1">
    <property type="entry name" value="BLR2054 PROTEIN"/>
    <property type="match status" value="1"/>
</dbReference>
<dbReference type="InterPro" id="IPR012337">
    <property type="entry name" value="RNaseH-like_sf"/>
</dbReference>
<dbReference type="InterPro" id="IPR002514">
    <property type="entry name" value="Transposase_8"/>
</dbReference>
<dbReference type="InterPro" id="IPR001584">
    <property type="entry name" value="Integrase_cat-core"/>
</dbReference>
<dbReference type="SUPFAM" id="SSF46689">
    <property type="entry name" value="Homeodomain-like"/>
    <property type="match status" value="1"/>
</dbReference>
<dbReference type="SUPFAM" id="SSF53098">
    <property type="entry name" value="Ribonuclease H-like"/>
    <property type="match status" value="1"/>
</dbReference>
<sequence length="366" mass="42302">MKKRFTDEQIIGILREAEVGAMSIKALCKKHNLTEQTFFRWRNKFGGLDVPDARRLKDLESENARLKRLVAEQMLVIDGMKEIVRKGMMTPSERRDTVQVLVRRGISQRKALRYLGLSRRIASYAPRQAAKDQAVAERLLAASPKVPRFGYRRMAAWLDLGEARVRRLWRQLGLNIPRRRPRRRRSGNDIRLPGAVRPNAVWSYDFVHDQMVDGRALKMLCVIDEYTRECLAIEVGASLRAQDVILTLSRLMRIYGKPAFVRSDNGAEFTAAKVMRWLRDAAIGPAFIAPGSPWQNGFVESFNGKLRDELLNREWFRSRAEAKVLIERWRQFYNEQRPHSAHGYKPPATVRRNWSEPDTIHPGLTA</sequence>
<dbReference type="EMBL" id="JAAYYV010000243">
    <property type="protein sequence ID" value="NLF54591.1"/>
    <property type="molecule type" value="Genomic_DNA"/>
</dbReference>
<dbReference type="InterPro" id="IPR009057">
    <property type="entry name" value="Homeodomain-like_sf"/>
</dbReference>
<organism evidence="3 4">
    <name type="scientific">Thauera phenolivorans</name>
    <dbReference type="NCBI Taxonomy" id="1792543"/>
    <lineage>
        <taxon>Bacteria</taxon>
        <taxon>Pseudomonadati</taxon>
        <taxon>Pseudomonadota</taxon>
        <taxon>Betaproteobacteria</taxon>
        <taxon>Rhodocyclales</taxon>
        <taxon>Zoogloeaceae</taxon>
        <taxon>Thauera</taxon>
    </lineage>
</organism>
<evidence type="ECO:0000313" key="4">
    <source>
        <dbReference type="Proteomes" id="UP000536534"/>
    </source>
</evidence>
<dbReference type="InterPro" id="IPR048020">
    <property type="entry name" value="Transpos_IS3"/>
</dbReference>
<accession>A0A7X7LXB9</accession>
<dbReference type="PROSITE" id="PS50994">
    <property type="entry name" value="INTEGRASE"/>
    <property type="match status" value="1"/>
</dbReference>
<protein>
    <submittedName>
        <fullName evidence="3">IS3 family transposase</fullName>
    </submittedName>
</protein>
<dbReference type="AlphaFoldDB" id="A0A7X7LXB9"/>
<dbReference type="GO" id="GO:0003677">
    <property type="term" value="F:DNA binding"/>
    <property type="evidence" value="ECO:0007669"/>
    <property type="project" value="InterPro"/>
</dbReference>
<evidence type="ECO:0000259" key="2">
    <source>
        <dbReference type="PROSITE" id="PS50994"/>
    </source>
</evidence>
<reference evidence="3 4" key="1">
    <citation type="journal article" date="2020" name="Biotechnol. Biofuels">
        <title>New insights from the biogas microbiome by comprehensive genome-resolved metagenomics of nearly 1600 species originating from multiple anaerobic digesters.</title>
        <authorList>
            <person name="Campanaro S."/>
            <person name="Treu L."/>
            <person name="Rodriguez-R L.M."/>
            <person name="Kovalovszki A."/>
            <person name="Ziels R.M."/>
            <person name="Maus I."/>
            <person name="Zhu X."/>
            <person name="Kougias P.G."/>
            <person name="Basile A."/>
            <person name="Luo G."/>
            <person name="Schluter A."/>
            <person name="Konstantinidis K.T."/>
            <person name="Angelidaki I."/>
        </authorList>
    </citation>
    <scope>NUCLEOTIDE SEQUENCE [LARGE SCALE GENOMIC DNA]</scope>
    <source>
        <strain evidence="3">AS06rmzACSIP_256</strain>
    </source>
</reference>
<dbReference type="PANTHER" id="PTHR47515">
    <property type="entry name" value="LOW CALCIUM RESPONSE LOCUS PROTEIN T"/>
    <property type="match status" value="1"/>
</dbReference>
<proteinExistence type="predicted"/>
<dbReference type="GO" id="GO:0006313">
    <property type="term" value="P:DNA transposition"/>
    <property type="evidence" value="ECO:0007669"/>
    <property type="project" value="InterPro"/>
</dbReference>
<gene>
    <name evidence="3" type="ORF">GX576_09420</name>
</gene>
<dbReference type="Pfam" id="PF13683">
    <property type="entry name" value="rve_3"/>
    <property type="match status" value="1"/>
</dbReference>
<dbReference type="Gene3D" id="3.30.420.10">
    <property type="entry name" value="Ribonuclease H-like superfamily/Ribonuclease H"/>
    <property type="match status" value="1"/>
</dbReference>
<evidence type="ECO:0000313" key="3">
    <source>
        <dbReference type="EMBL" id="NLF54591.1"/>
    </source>
</evidence>
<name>A0A7X7LXB9_9RHOO</name>
<dbReference type="InterPro" id="IPR036397">
    <property type="entry name" value="RNaseH_sf"/>
</dbReference>
<comment type="caution">
    <text evidence="3">The sequence shown here is derived from an EMBL/GenBank/DDBJ whole genome shotgun (WGS) entry which is preliminary data.</text>
</comment>
<dbReference type="Proteomes" id="UP000536534">
    <property type="component" value="Unassembled WGS sequence"/>
</dbReference>
<evidence type="ECO:0000256" key="1">
    <source>
        <dbReference type="SAM" id="MobiDB-lite"/>
    </source>
</evidence>